<accession>A0ABM9ER37</accession>
<evidence type="ECO:0000256" key="2">
    <source>
        <dbReference type="PROSITE-ProRule" id="PRU01248"/>
    </source>
</evidence>
<reference evidence="4" key="1">
    <citation type="submission" date="2022-04" db="EMBL/GenBank/DDBJ databases">
        <authorList>
            <person name="Criscuolo A."/>
        </authorList>
    </citation>
    <scope>NUCLEOTIDE SEQUENCE</scope>
    <source>
        <strain evidence="4">CIP111895</strain>
    </source>
</reference>
<organism evidence="4 5">
    <name type="scientific">Neobacillus rhizosphaerae</name>
    <dbReference type="NCBI Taxonomy" id="2880965"/>
    <lineage>
        <taxon>Bacteria</taxon>
        <taxon>Bacillati</taxon>
        <taxon>Bacillota</taxon>
        <taxon>Bacilli</taxon>
        <taxon>Bacillales</taxon>
        <taxon>Bacillaceae</taxon>
        <taxon>Neobacillus</taxon>
    </lineage>
</organism>
<gene>
    <name evidence="4" type="ORF">BACCIP111895_02261</name>
</gene>
<evidence type="ECO:0000259" key="3">
    <source>
        <dbReference type="PROSITE" id="PS51900"/>
    </source>
</evidence>
<dbReference type="InterPro" id="IPR011010">
    <property type="entry name" value="DNA_brk_join_enz"/>
</dbReference>
<dbReference type="EMBL" id="CALBWS010000013">
    <property type="protein sequence ID" value="CAH2715077.1"/>
    <property type="molecule type" value="Genomic_DNA"/>
</dbReference>
<keyword evidence="5" id="KW-1185">Reference proteome</keyword>
<sequence>MYVEEINQTFSDFSKEWLAIYRDSKEVKPGTIRVRLHEIGKLMPYFAQLKLKDITRKRYHDALNDLKEQGYSNSTMEGIHRT</sequence>
<proteinExistence type="predicted"/>
<name>A0ABM9ER37_9BACI</name>
<dbReference type="RefSeq" id="WP_248735380.1">
    <property type="nucleotide sequence ID" value="NZ_CALBWS010000013.1"/>
</dbReference>
<feature type="domain" description="Core-binding (CB)" evidence="3">
    <location>
        <begin position="8"/>
        <end position="82"/>
    </location>
</feature>
<protein>
    <recommendedName>
        <fullName evidence="3">Core-binding (CB) domain-containing protein</fullName>
    </recommendedName>
</protein>
<dbReference type="Pfam" id="PF14659">
    <property type="entry name" value="Phage_int_SAM_3"/>
    <property type="match status" value="1"/>
</dbReference>
<dbReference type="PROSITE" id="PS51900">
    <property type="entry name" value="CB"/>
    <property type="match status" value="1"/>
</dbReference>
<dbReference type="Proteomes" id="UP000838308">
    <property type="component" value="Unassembled WGS sequence"/>
</dbReference>
<evidence type="ECO:0000313" key="4">
    <source>
        <dbReference type="EMBL" id="CAH2715077.1"/>
    </source>
</evidence>
<dbReference type="InterPro" id="IPR044068">
    <property type="entry name" value="CB"/>
</dbReference>
<evidence type="ECO:0000313" key="5">
    <source>
        <dbReference type="Proteomes" id="UP000838308"/>
    </source>
</evidence>
<keyword evidence="1 2" id="KW-0238">DNA-binding</keyword>
<dbReference type="InterPro" id="IPR010998">
    <property type="entry name" value="Integrase_recombinase_N"/>
</dbReference>
<evidence type="ECO:0000256" key="1">
    <source>
        <dbReference type="ARBA" id="ARBA00023125"/>
    </source>
</evidence>
<dbReference type="SUPFAM" id="SSF56349">
    <property type="entry name" value="DNA breaking-rejoining enzymes"/>
    <property type="match status" value="1"/>
</dbReference>
<dbReference type="InterPro" id="IPR004107">
    <property type="entry name" value="Integrase_SAM-like_N"/>
</dbReference>
<comment type="caution">
    <text evidence="4">The sequence shown here is derived from an EMBL/GenBank/DDBJ whole genome shotgun (WGS) entry which is preliminary data.</text>
</comment>
<dbReference type="Gene3D" id="1.10.150.130">
    <property type="match status" value="1"/>
</dbReference>